<dbReference type="EMBL" id="FBWK01000050">
    <property type="protein sequence ID" value="CUX57218.1"/>
    <property type="molecule type" value="Genomic_DNA"/>
</dbReference>
<dbReference type="STRING" id="1183432.AGR3A_Lc140329"/>
<evidence type="ECO:0000313" key="3">
    <source>
        <dbReference type="Proteomes" id="UP000191988"/>
    </source>
</evidence>
<keyword evidence="1" id="KW-0732">Signal</keyword>
<dbReference type="AlphaFoldDB" id="A0A1S7RTF7"/>
<name>A0A1S7RTF7_9HYPH</name>
<dbReference type="RefSeq" id="WP_232370461.1">
    <property type="nucleotide sequence ID" value="NZ_LT009724.1"/>
</dbReference>
<dbReference type="Proteomes" id="UP000191988">
    <property type="component" value="Unassembled WGS sequence"/>
</dbReference>
<feature type="chain" id="PRO_5012933034" evidence="1">
    <location>
        <begin position="23"/>
        <end position="76"/>
    </location>
</feature>
<protein>
    <submittedName>
        <fullName evidence="2">Uncharacterized protein</fullName>
    </submittedName>
</protein>
<keyword evidence="3" id="KW-1185">Reference proteome</keyword>
<proteinExistence type="predicted"/>
<evidence type="ECO:0000313" key="2">
    <source>
        <dbReference type="EMBL" id="CUX57218.1"/>
    </source>
</evidence>
<reference evidence="3" key="1">
    <citation type="submission" date="2016-01" db="EMBL/GenBank/DDBJ databases">
        <authorList>
            <person name="Regsiter A."/>
            <person name="william w."/>
        </authorList>
    </citation>
    <scope>NUCLEOTIDE SEQUENCE [LARGE SCALE GENOMIC DNA]</scope>
    <source>
        <strain evidence="3">CFBP 6623</strain>
    </source>
</reference>
<evidence type="ECO:0000256" key="1">
    <source>
        <dbReference type="SAM" id="SignalP"/>
    </source>
</evidence>
<sequence>MQMKLNMTTCFIIAAAGTLAFAAFQLKDFHIGIGERAMGGYDGSSTDTQAVSDAAREASEAAARAEAAVDALKRRD</sequence>
<gene>
    <name evidence="2" type="ORF">AGR3A_Lc140329</name>
</gene>
<organism evidence="2 3">
    <name type="scientific">Agrobacterium tomkonis CFBP 6623</name>
    <dbReference type="NCBI Taxonomy" id="1183432"/>
    <lineage>
        <taxon>Bacteria</taxon>
        <taxon>Pseudomonadati</taxon>
        <taxon>Pseudomonadota</taxon>
        <taxon>Alphaproteobacteria</taxon>
        <taxon>Hyphomicrobiales</taxon>
        <taxon>Rhizobiaceae</taxon>
        <taxon>Rhizobium/Agrobacterium group</taxon>
        <taxon>Agrobacterium</taxon>
        <taxon>Agrobacterium tumefaciens complex</taxon>
    </lineage>
</organism>
<accession>A0A1S7RTF7</accession>
<feature type="signal peptide" evidence="1">
    <location>
        <begin position="1"/>
        <end position="22"/>
    </location>
</feature>